<dbReference type="EMBL" id="KN818328">
    <property type="protein sequence ID" value="KIL58850.1"/>
    <property type="molecule type" value="Genomic_DNA"/>
</dbReference>
<evidence type="ECO:0000313" key="1">
    <source>
        <dbReference type="EMBL" id="KIL58850.1"/>
    </source>
</evidence>
<accession>A0A0C2S7U2</accession>
<name>A0A0C2S7U2_AMAMK</name>
<sequence>MKPLSQCCKVRPSLNPSLRRVRVSCPSLAFFQALLSDELISDNFSISSLSITLTPLYPSKHISCLRCYGFANRKYQQLDSRRGAGISTLLSLSELELTQTRRQGKVKYRAAFPGWSNTSGQAILWQKN</sequence>
<dbReference type="AlphaFoldDB" id="A0A0C2S7U2"/>
<proteinExistence type="predicted"/>
<evidence type="ECO:0000313" key="2">
    <source>
        <dbReference type="Proteomes" id="UP000054549"/>
    </source>
</evidence>
<dbReference type="Proteomes" id="UP000054549">
    <property type="component" value="Unassembled WGS sequence"/>
</dbReference>
<gene>
    <name evidence="1" type="ORF">M378DRAFT_170130</name>
</gene>
<dbReference type="HOGENOM" id="CLU_1959001_0_0_1"/>
<protein>
    <submittedName>
        <fullName evidence="1">Uncharacterized protein</fullName>
    </submittedName>
</protein>
<keyword evidence="2" id="KW-1185">Reference proteome</keyword>
<reference evidence="1 2" key="1">
    <citation type="submission" date="2014-04" db="EMBL/GenBank/DDBJ databases">
        <title>Evolutionary Origins and Diversification of the Mycorrhizal Mutualists.</title>
        <authorList>
            <consortium name="DOE Joint Genome Institute"/>
            <consortium name="Mycorrhizal Genomics Consortium"/>
            <person name="Kohler A."/>
            <person name="Kuo A."/>
            <person name="Nagy L.G."/>
            <person name="Floudas D."/>
            <person name="Copeland A."/>
            <person name="Barry K.W."/>
            <person name="Cichocki N."/>
            <person name="Veneault-Fourrey C."/>
            <person name="LaButti K."/>
            <person name="Lindquist E.A."/>
            <person name="Lipzen A."/>
            <person name="Lundell T."/>
            <person name="Morin E."/>
            <person name="Murat C."/>
            <person name="Riley R."/>
            <person name="Ohm R."/>
            <person name="Sun H."/>
            <person name="Tunlid A."/>
            <person name="Henrissat B."/>
            <person name="Grigoriev I.V."/>
            <person name="Hibbett D.S."/>
            <person name="Martin F."/>
        </authorList>
    </citation>
    <scope>NUCLEOTIDE SEQUENCE [LARGE SCALE GENOMIC DNA]</scope>
    <source>
        <strain evidence="1 2">Koide BX008</strain>
    </source>
</reference>
<organism evidence="1 2">
    <name type="scientific">Amanita muscaria (strain Koide BX008)</name>
    <dbReference type="NCBI Taxonomy" id="946122"/>
    <lineage>
        <taxon>Eukaryota</taxon>
        <taxon>Fungi</taxon>
        <taxon>Dikarya</taxon>
        <taxon>Basidiomycota</taxon>
        <taxon>Agaricomycotina</taxon>
        <taxon>Agaricomycetes</taxon>
        <taxon>Agaricomycetidae</taxon>
        <taxon>Agaricales</taxon>
        <taxon>Pluteineae</taxon>
        <taxon>Amanitaceae</taxon>
        <taxon>Amanita</taxon>
    </lineage>
</organism>
<dbReference type="InParanoid" id="A0A0C2S7U2"/>